<comment type="caution">
    <text evidence="2">The sequence shown here is derived from an EMBL/GenBank/DDBJ whole genome shotgun (WGS) entry which is preliminary data.</text>
</comment>
<gene>
    <name evidence="2" type="ORF">VNI00_015514</name>
</gene>
<keyword evidence="3" id="KW-1185">Reference proteome</keyword>
<proteinExistence type="predicted"/>
<feature type="compositionally biased region" description="Pro residues" evidence="1">
    <location>
        <begin position="85"/>
        <end position="101"/>
    </location>
</feature>
<feature type="region of interest" description="Disordered" evidence="1">
    <location>
        <begin position="1"/>
        <end position="28"/>
    </location>
</feature>
<evidence type="ECO:0000256" key="1">
    <source>
        <dbReference type="SAM" id="MobiDB-lite"/>
    </source>
</evidence>
<dbReference type="AlphaFoldDB" id="A0AAW0BK95"/>
<feature type="compositionally biased region" description="Basic residues" evidence="1">
    <location>
        <begin position="129"/>
        <end position="140"/>
    </location>
</feature>
<evidence type="ECO:0000313" key="3">
    <source>
        <dbReference type="Proteomes" id="UP001383192"/>
    </source>
</evidence>
<dbReference type="Proteomes" id="UP001383192">
    <property type="component" value="Unassembled WGS sequence"/>
</dbReference>
<reference evidence="2 3" key="1">
    <citation type="submission" date="2024-01" db="EMBL/GenBank/DDBJ databases">
        <title>A draft genome for a cacao thread blight-causing isolate of Paramarasmius palmivorus.</title>
        <authorList>
            <person name="Baruah I.K."/>
            <person name="Bukari Y."/>
            <person name="Amoako-Attah I."/>
            <person name="Meinhardt L.W."/>
            <person name="Bailey B.A."/>
            <person name="Cohen S.P."/>
        </authorList>
    </citation>
    <scope>NUCLEOTIDE SEQUENCE [LARGE SCALE GENOMIC DNA]</scope>
    <source>
        <strain evidence="2 3">GH-12</strain>
    </source>
</reference>
<feature type="region of interest" description="Disordered" evidence="1">
    <location>
        <begin position="44"/>
        <end position="143"/>
    </location>
</feature>
<feature type="compositionally biased region" description="Acidic residues" evidence="1">
    <location>
        <begin position="71"/>
        <end position="80"/>
    </location>
</feature>
<accession>A0AAW0BK95</accession>
<protein>
    <submittedName>
        <fullName evidence="2">Uncharacterized protein</fullName>
    </submittedName>
</protein>
<dbReference type="EMBL" id="JAYKXP010000101">
    <property type="protein sequence ID" value="KAK7026741.1"/>
    <property type="molecule type" value="Genomic_DNA"/>
</dbReference>
<name>A0AAW0BK95_9AGAR</name>
<dbReference type="Gene3D" id="3.60.130.30">
    <property type="match status" value="1"/>
</dbReference>
<sequence length="531" mass="59139">MSTKKTTEQAIKKLFDVPETRSGRSYSPYLAGADEELETLLLRAFLITEDPDNESPLSTPPSSPSSTPTELDSEPSDADEATNSPPCPSTIPPSPPTPHPVQSPMVARTTDASRKRRIKTPAQIAREKGKSKRARRKARRSQPDIVFSRDPEYLVQKSIRNSILAAAVVAQPAFHIDDDFHPATSGYLGLEKQLPEKRDYSLEELTDPNGSYKFSKLAHLPDSSQPLTSSSGAVMGVVIPGPQNDPTWLDNVHTANDMIERLGAVAKFAPPRLTKTQQRMLDQGLGGPTAAHPRRGPHKFLSYGASTGNGQKAPQMMRQDPKNRPIMDEIRKSRVFQRFARFMSCGLLGWAPLLFKYYARTIIPLLEKHPDLHLPFDNCVFTAFTINFGPRTVCYPHRDVKNLAFGWCAITALGDYNWRTGGHFVIWDLKLVVEFPPGTTVLIPSAMVCHSNTAIGPEEKRYSFSMYTAGGLFRWVEHGFTPEKVYQQTRTRATAVVEGRERWTSGLALFSKLHDLQCVNPRTDNGQVEDV</sequence>
<feature type="compositionally biased region" description="Basic and acidic residues" evidence="1">
    <location>
        <begin position="1"/>
        <end position="22"/>
    </location>
</feature>
<evidence type="ECO:0000313" key="2">
    <source>
        <dbReference type="EMBL" id="KAK7026741.1"/>
    </source>
</evidence>
<organism evidence="2 3">
    <name type="scientific">Paramarasmius palmivorus</name>
    <dbReference type="NCBI Taxonomy" id="297713"/>
    <lineage>
        <taxon>Eukaryota</taxon>
        <taxon>Fungi</taxon>
        <taxon>Dikarya</taxon>
        <taxon>Basidiomycota</taxon>
        <taxon>Agaricomycotina</taxon>
        <taxon>Agaricomycetes</taxon>
        <taxon>Agaricomycetidae</taxon>
        <taxon>Agaricales</taxon>
        <taxon>Marasmiineae</taxon>
        <taxon>Marasmiaceae</taxon>
        <taxon>Paramarasmius</taxon>
    </lineage>
</organism>